<feature type="compositionally biased region" description="Low complexity" evidence="1">
    <location>
        <begin position="121"/>
        <end position="135"/>
    </location>
</feature>
<feature type="domain" description="HTH cro/C1-type" evidence="3">
    <location>
        <begin position="17"/>
        <end position="72"/>
    </location>
</feature>
<dbReference type="Pfam" id="PF13560">
    <property type="entry name" value="HTH_31"/>
    <property type="match status" value="1"/>
</dbReference>
<feature type="compositionally biased region" description="Low complexity" evidence="1">
    <location>
        <begin position="237"/>
        <end position="276"/>
    </location>
</feature>
<feature type="compositionally biased region" description="Basic and acidic residues" evidence="1">
    <location>
        <begin position="103"/>
        <end position="112"/>
    </location>
</feature>
<reference evidence="4 5" key="1">
    <citation type="submission" date="2022-10" db="EMBL/GenBank/DDBJ databases">
        <title>Draft genome sequence of Streptomyces sp. YSPA8.</title>
        <authorList>
            <person name="Moriuchi R."/>
            <person name="Dohra H."/>
            <person name="Yamamura H."/>
            <person name="Kodani S."/>
        </authorList>
    </citation>
    <scope>NUCLEOTIDE SEQUENCE [LARGE SCALE GENOMIC DNA]</scope>
    <source>
        <strain evidence="4 5">YSPA8</strain>
    </source>
</reference>
<keyword evidence="5" id="KW-1185">Reference proteome</keyword>
<dbReference type="Proteomes" id="UP001291653">
    <property type="component" value="Unassembled WGS sequence"/>
</dbReference>
<dbReference type="CDD" id="cd00093">
    <property type="entry name" value="HTH_XRE"/>
    <property type="match status" value="1"/>
</dbReference>
<comment type="caution">
    <text evidence="4">The sequence shown here is derived from an EMBL/GenBank/DDBJ whole genome shotgun (WGS) entry which is preliminary data.</text>
</comment>
<dbReference type="PROSITE" id="PS50943">
    <property type="entry name" value="HTH_CROC1"/>
    <property type="match status" value="1"/>
</dbReference>
<feature type="transmembrane region" description="Helical" evidence="2">
    <location>
        <begin position="176"/>
        <end position="196"/>
    </location>
</feature>
<evidence type="ECO:0000256" key="1">
    <source>
        <dbReference type="SAM" id="MobiDB-lite"/>
    </source>
</evidence>
<evidence type="ECO:0000313" key="4">
    <source>
        <dbReference type="EMBL" id="GLF99839.1"/>
    </source>
</evidence>
<dbReference type="SMART" id="SM00530">
    <property type="entry name" value="HTH_XRE"/>
    <property type="match status" value="1"/>
</dbReference>
<dbReference type="RefSeq" id="WP_323451767.1">
    <property type="nucleotide sequence ID" value="NZ_BSBI01000024.1"/>
</dbReference>
<dbReference type="InterPro" id="IPR010982">
    <property type="entry name" value="Lambda_DNA-bd_dom_sf"/>
</dbReference>
<feature type="region of interest" description="Disordered" evidence="1">
    <location>
        <begin position="468"/>
        <end position="508"/>
    </location>
</feature>
<proteinExistence type="predicted"/>
<dbReference type="EMBL" id="BSBI01000024">
    <property type="protein sequence ID" value="GLF99839.1"/>
    <property type="molecule type" value="Genomic_DNA"/>
</dbReference>
<evidence type="ECO:0000259" key="3">
    <source>
        <dbReference type="PROSITE" id="PS50943"/>
    </source>
</evidence>
<accession>A0ABQ5PB62</accession>
<dbReference type="Gene3D" id="1.10.260.40">
    <property type="entry name" value="lambda repressor-like DNA-binding domains"/>
    <property type="match status" value="1"/>
</dbReference>
<gene>
    <name evidence="4" type="ORF">SYYSPA8_36100</name>
</gene>
<keyword evidence="2" id="KW-0472">Membrane</keyword>
<organism evidence="4 5">
    <name type="scientific">Streptomyces yaizuensis</name>
    <dbReference type="NCBI Taxonomy" id="2989713"/>
    <lineage>
        <taxon>Bacteria</taxon>
        <taxon>Bacillati</taxon>
        <taxon>Actinomycetota</taxon>
        <taxon>Actinomycetes</taxon>
        <taxon>Kitasatosporales</taxon>
        <taxon>Streptomycetaceae</taxon>
        <taxon>Streptomyces</taxon>
    </lineage>
</organism>
<name>A0ABQ5PB62_9ACTN</name>
<evidence type="ECO:0000313" key="5">
    <source>
        <dbReference type="Proteomes" id="UP001291653"/>
    </source>
</evidence>
<keyword evidence="2" id="KW-0812">Transmembrane</keyword>
<protein>
    <submittedName>
        <fullName evidence="4">Transcriptional regulator</fullName>
    </submittedName>
</protein>
<sequence length="508" mass="53074">MGTQSQGPGTEAFARRLREIREASGRSYGALARRIGVSGSTLHRYCSGHTVPMEFAPVERFARFCGCQGEELVALHSLWLAADRERTLRQEAAGTLPKSAPRPVRESERESVPDSVPEPAPAAGTEAGTEPAMAADVLAGPAGPVTAGEPRQPEVTVVLAERPRPGARDRRRPRPLLIGAAAVVTAVCVLVTLLTLDGSLFGNSGDSREPGTALVPDGGRASAPDPDPDPDPDPSPDRSAPTASPSGKPSPSASASAPPRPTASRGPSAGAVTATGAAGGATGPRASTGPPAPVRKPDGPLPFTVSTDQHAWEAGCNHTYLVDRKPGAVPPPPVAADARPWASALGAVHGRDTLVRFTVQGRGEEAVVLQALRVRVVARRAPLPYNAFRMDSGCGGALTERTFAVDLDKPRPVARPVPGVDGEKDIPAVSFPYRVSAKDPEVLLATATTAGCDCEWYLELEWSSGDRSGTTRIDNGGRPFRTSAAGGRPSYDYDHGARRWAPSTWTKD</sequence>
<keyword evidence="2" id="KW-1133">Transmembrane helix</keyword>
<feature type="region of interest" description="Disordered" evidence="1">
    <location>
        <begin position="199"/>
        <end position="301"/>
    </location>
</feature>
<dbReference type="InterPro" id="IPR001387">
    <property type="entry name" value="Cro/C1-type_HTH"/>
</dbReference>
<feature type="region of interest" description="Disordered" evidence="1">
    <location>
        <begin position="92"/>
        <end position="171"/>
    </location>
</feature>
<dbReference type="SUPFAM" id="SSF47413">
    <property type="entry name" value="lambda repressor-like DNA-binding domains"/>
    <property type="match status" value="1"/>
</dbReference>
<evidence type="ECO:0000256" key="2">
    <source>
        <dbReference type="SAM" id="Phobius"/>
    </source>
</evidence>